<reference evidence="4 5" key="1">
    <citation type="submission" date="2021-04" db="EMBL/GenBank/DDBJ databases">
        <authorList>
            <person name="Rodrigo-Torres L."/>
            <person name="Arahal R. D."/>
            <person name="Lucena T."/>
        </authorList>
    </citation>
    <scope>NUCLEOTIDE SEQUENCE [LARGE SCALE GENOMIC DNA]</scope>
    <source>
        <strain evidence="4 5">CECT 9623</strain>
    </source>
</reference>
<comment type="caution">
    <text evidence="4">The sequence shown here is derived from an EMBL/GenBank/DDBJ whole genome shotgun (WGS) entry which is preliminary data.</text>
</comment>
<sequence>MTLSDIQCCIIIPTYNNENTVRRVIDSVMPYAAGVTFFVVNDGSTDSTLHILASYGVKLRVLNSFPNRGKGYSLRLGFKEAIKLGYKYALTLDSDGQHLASDIPVFIEGALQHPGALLMGSRNMEQEGVPGKSSFGNKFSNFWFKFETGITLPDTQTGFRLYPLEPLKTIKLFTTKFETEIEVIVKMAWRQVPIIPVNINVIYDKNERVTHFRPFRDFTRISILNTWLVILTLLYYLPKRVIEEVRRKGLWKLIKAEAIKSDESNFNKARSIGFGFFMGIVPIWGFQLLVGIPLSIYFKMNKVLFLAAANISIPPMIPLIIFLSYKFGGLFYQNGVQINDLKNLSLESIHLNFVQYFLGGTLLAAAAGVVTFLISLLVLKIARPKSTKEL</sequence>
<dbReference type="Pfam" id="PF00535">
    <property type="entry name" value="Glycos_transf_2"/>
    <property type="match status" value="1"/>
</dbReference>
<evidence type="ECO:0000259" key="3">
    <source>
        <dbReference type="Pfam" id="PF09835"/>
    </source>
</evidence>
<name>A0ABM8UJI5_9BACT</name>
<accession>A0ABM8UJI5</accession>
<feature type="domain" description="DUF2062" evidence="3">
    <location>
        <begin position="268"/>
        <end position="385"/>
    </location>
</feature>
<organism evidence="4 5">
    <name type="scientific">Dyadobacter linearis</name>
    <dbReference type="NCBI Taxonomy" id="2823330"/>
    <lineage>
        <taxon>Bacteria</taxon>
        <taxon>Pseudomonadati</taxon>
        <taxon>Bacteroidota</taxon>
        <taxon>Cytophagia</taxon>
        <taxon>Cytophagales</taxon>
        <taxon>Spirosomataceae</taxon>
        <taxon>Dyadobacter</taxon>
    </lineage>
</organism>
<dbReference type="InterPro" id="IPR001173">
    <property type="entry name" value="Glyco_trans_2-like"/>
</dbReference>
<gene>
    <name evidence="4" type="ORF">DYBT9623_00380</name>
</gene>
<dbReference type="Proteomes" id="UP000679725">
    <property type="component" value="Unassembled WGS sequence"/>
</dbReference>
<keyword evidence="1" id="KW-1133">Transmembrane helix</keyword>
<dbReference type="Gene3D" id="3.90.550.10">
    <property type="entry name" value="Spore Coat Polysaccharide Biosynthesis Protein SpsA, Chain A"/>
    <property type="match status" value="1"/>
</dbReference>
<dbReference type="InterPro" id="IPR018639">
    <property type="entry name" value="DUF2062"/>
</dbReference>
<keyword evidence="5" id="KW-1185">Reference proteome</keyword>
<keyword evidence="1" id="KW-0812">Transmembrane</keyword>
<evidence type="ECO:0000259" key="2">
    <source>
        <dbReference type="Pfam" id="PF00535"/>
    </source>
</evidence>
<dbReference type="PANTHER" id="PTHR10859:SF91">
    <property type="entry name" value="DOLICHYL-PHOSPHATE BETA-GLUCOSYLTRANSFERASE"/>
    <property type="match status" value="1"/>
</dbReference>
<evidence type="ECO:0000313" key="4">
    <source>
        <dbReference type="EMBL" id="CAG5067659.1"/>
    </source>
</evidence>
<protein>
    <submittedName>
        <fullName evidence="4">Uncharacterized protein</fullName>
    </submittedName>
</protein>
<proteinExistence type="predicted"/>
<feature type="domain" description="Glycosyltransferase 2-like" evidence="2">
    <location>
        <begin position="9"/>
        <end position="168"/>
    </location>
</feature>
<dbReference type="InterPro" id="IPR029044">
    <property type="entry name" value="Nucleotide-diphossugar_trans"/>
</dbReference>
<dbReference type="SUPFAM" id="SSF53448">
    <property type="entry name" value="Nucleotide-diphospho-sugar transferases"/>
    <property type="match status" value="1"/>
</dbReference>
<evidence type="ECO:0000313" key="5">
    <source>
        <dbReference type="Proteomes" id="UP000679725"/>
    </source>
</evidence>
<feature type="transmembrane region" description="Helical" evidence="1">
    <location>
        <begin position="353"/>
        <end position="379"/>
    </location>
</feature>
<dbReference type="Pfam" id="PF09835">
    <property type="entry name" value="DUF2062"/>
    <property type="match status" value="1"/>
</dbReference>
<dbReference type="EMBL" id="CAJRAU010000001">
    <property type="protein sequence ID" value="CAG5067659.1"/>
    <property type="molecule type" value="Genomic_DNA"/>
</dbReference>
<keyword evidence="1" id="KW-0472">Membrane</keyword>
<feature type="transmembrane region" description="Helical" evidence="1">
    <location>
        <begin position="218"/>
        <end position="237"/>
    </location>
</feature>
<dbReference type="RefSeq" id="WP_215231814.1">
    <property type="nucleotide sequence ID" value="NZ_CAJRAU010000001.1"/>
</dbReference>
<feature type="transmembrane region" description="Helical" evidence="1">
    <location>
        <begin position="272"/>
        <end position="296"/>
    </location>
</feature>
<evidence type="ECO:0000256" key="1">
    <source>
        <dbReference type="SAM" id="Phobius"/>
    </source>
</evidence>
<dbReference type="PANTHER" id="PTHR10859">
    <property type="entry name" value="GLYCOSYL TRANSFERASE"/>
    <property type="match status" value="1"/>
</dbReference>
<feature type="transmembrane region" description="Helical" evidence="1">
    <location>
        <begin position="303"/>
        <end position="325"/>
    </location>
</feature>
<dbReference type="CDD" id="cd04179">
    <property type="entry name" value="DPM_DPG-synthase_like"/>
    <property type="match status" value="1"/>
</dbReference>